<feature type="non-terminal residue" evidence="1">
    <location>
        <position position="69"/>
    </location>
</feature>
<reference evidence="1 2" key="1">
    <citation type="submission" date="2015-07" db="EMBL/GenBank/DDBJ databases">
        <title>Foodborne Vibrio parahaemolyticus Isolates.</title>
        <authorList>
            <person name="Ronholm J."/>
            <person name="Petronella N."/>
            <person name="Kenwell R."/>
            <person name="Banerjee S."/>
        </authorList>
    </citation>
    <scope>NUCLEOTIDE SEQUENCE [LARGE SCALE GENOMIC DNA]</scope>
    <source>
        <strain evidence="1 2">HS-06-05</strain>
    </source>
</reference>
<sequence>MCSLFIDLNHHHYILNIDLKKLASQQKSIQMKMRLLALAYFKDGYSRTQIVKFLKVSRTSINKWVQTFV</sequence>
<dbReference type="SUPFAM" id="SSF46689">
    <property type="entry name" value="Homeodomain-like"/>
    <property type="match status" value="1"/>
</dbReference>
<dbReference type="Pfam" id="PF13384">
    <property type="entry name" value="HTH_23"/>
    <property type="match status" value="1"/>
</dbReference>
<dbReference type="EMBL" id="LIRS01000135">
    <property type="protein sequence ID" value="KOY21510.1"/>
    <property type="molecule type" value="Genomic_DNA"/>
</dbReference>
<dbReference type="AlphaFoldDB" id="A0AAW3IPK1"/>
<dbReference type="Proteomes" id="UP000037697">
    <property type="component" value="Unassembled WGS sequence"/>
</dbReference>
<evidence type="ECO:0000313" key="2">
    <source>
        <dbReference type="Proteomes" id="UP000037697"/>
    </source>
</evidence>
<dbReference type="RefSeq" id="WP_366534697.1">
    <property type="nucleotide sequence ID" value="NZ_LIRS01000135.1"/>
</dbReference>
<gene>
    <name evidence="1" type="ORF">ACX05_21825</name>
</gene>
<accession>A0AAW3IPK1</accession>
<dbReference type="InterPro" id="IPR009057">
    <property type="entry name" value="Homeodomain-like_sf"/>
</dbReference>
<protein>
    <recommendedName>
        <fullName evidence="3">Helix-turn-helix domain-containing protein</fullName>
    </recommendedName>
</protein>
<proteinExistence type="predicted"/>
<evidence type="ECO:0008006" key="3">
    <source>
        <dbReference type="Google" id="ProtNLM"/>
    </source>
</evidence>
<evidence type="ECO:0000313" key="1">
    <source>
        <dbReference type="EMBL" id="KOY21510.1"/>
    </source>
</evidence>
<comment type="caution">
    <text evidence="1">The sequence shown here is derived from an EMBL/GenBank/DDBJ whole genome shotgun (WGS) entry which is preliminary data.</text>
</comment>
<organism evidence="1 2">
    <name type="scientific">Vibrio parahaemolyticus</name>
    <dbReference type="NCBI Taxonomy" id="670"/>
    <lineage>
        <taxon>Bacteria</taxon>
        <taxon>Pseudomonadati</taxon>
        <taxon>Pseudomonadota</taxon>
        <taxon>Gammaproteobacteria</taxon>
        <taxon>Vibrionales</taxon>
        <taxon>Vibrionaceae</taxon>
        <taxon>Vibrio</taxon>
    </lineage>
</organism>
<name>A0AAW3IPK1_VIBPH</name>